<feature type="region of interest" description="Disordered" evidence="7">
    <location>
        <begin position="291"/>
        <end position="352"/>
    </location>
</feature>
<dbReference type="Proteomes" id="UP000735302">
    <property type="component" value="Unassembled WGS sequence"/>
</dbReference>
<keyword evidence="2" id="KW-0805">Transcription regulation</keyword>
<keyword evidence="5 6" id="KW-0539">Nucleus</keyword>
<gene>
    <name evidence="9" type="ORF">PoB_006872500</name>
</gene>
<organism evidence="9 10">
    <name type="scientific">Plakobranchus ocellatus</name>
    <dbReference type="NCBI Taxonomy" id="259542"/>
    <lineage>
        <taxon>Eukaryota</taxon>
        <taxon>Metazoa</taxon>
        <taxon>Spiralia</taxon>
        <taxon>Lophotrochozoa</taxon>
        <taxon>Mollusca</taxon>
        <taxon>Gastropoda</taxon>
        <taxon>Heterobranchia</taxon>
        <taxon>Euthyneura</taxon>
        <taxon>Panpulmonata</taxon>
        <taxon>Sacoglossa</taxon>
        <taxon>Placobranchoidea</taxon>
        <taxon>Plakobranchidae</taxon>
        <taxon>Plakobranchus</taxon>
    </lineage>
</organism>
<feature type="compositionally biased region" description="Low complexity" evidence="7">
    <location>
        <begin position="330"/>
        <end position="352"/>
    </location>
</feature>
<dbReference type="PANTHER" id="PTHR10270">
    <property type="entry name" value="SOX TRANSCRIPTION FACTOR"/>
    <property type="match status" value="1"/>
</dbReference>
<evidence type="ECO:0000256" key="2">
    <source>
        <dbReference type="ARBA" id="ARBA00023015"/>
    </source>
</evidence>
<dbReference type="GO" id="GO:0005634">
    <property type="term" value="C:nucleus"/>
    <property type="evidence" value="ECO:0007669"/>
    <property type="project" value="UniProtKB-SubCell"/>
</dbReference>
<dbReference type="Pfam" id="PF12336">
    <property type="entry name" value="SOXp"/>
    <property type="match status" value="1"/>
</dbReference>
<dbReference type="Gene3D" id="1.10.30.10">
    <property type="entry name" value="High mobility group box domain"/>
    <property type="match status" value="1"/>
</dbReference>
<evidence type="ECO:0000259" key="8">
    <source>
        <dbReference type="PROSITE" id="PS50118"/>
    </source>
</evidence>
<proteinExistence type="predicted"/>
<evidence type="ECO:0000256" key="1">
    <source>
        <dbReference type="ARBA" id="ARBA00004123"/>
    </source>
</evidence>
<protein>
    <submittedName>
        <fullName evidence="9">Transcription factor sox-14</fullName>
    </submittedName>
</protein>
<evidence type="ECO:0000256" key="6">
    <source>
        <dbReference type="PROSITE-ProRule" id="PRU00267"/>
    </source>
</evidence>
<dbReference type="FunFam" id="1.10.30.10:FF:000002">
    <property type="entry name" value="transcription factor Sox-2"/>
    <property type="match status" value="1"/>
</dbReference>
<dbReference type="PANTHER" id="PTHR10270:SF324">
    <property type="entry name" value="SOX DOMAIN-CONTAINING PROTEIN DICHAETE-RELATED"/>
    <property type="match status" value="1"/>
</dbReference>
<name>A0AAV4DDN4_9GAST</name>
<evidence type="ECO:0000313" key="9">
    <source>
        <dbReference type="EMBL" id="GFO42220.1"/>
    </source>
</evidence>
<comment type="caution">
    <text evidence="9">The sequence shown here is derived from an EMBL/GenBank/DDBJ whole genome shotgun (WGS) entry which is preliminary data.</text>
</comment>
<dbReference type="GO" id="GO:0030154">
    <property type="term" value="P:cell differentiation"/>
    <property type="evidence" value="ECO:0007669"/>
    <property type="project" value="TreeGrafter"/>
</dbReference>
<feature type="DNA-binding region" description="HMG box" evidence="6">
    <location>
        <begin position="110"/>
        <end position="178"/>
    </location>
</feature>
<evidence type="ECO:0000256" key="5">
    <source>
        <dbReference type="ARBA" id="ARBA00023242"/>
    </source>
</evidence>
<dbReference type="EMBL" id="BLXT01007768">
    <property type="protein sequence ID" value="GFO42220.1"/>
    <property type="molecule type" value="Genomic_DNA"/>
</dbReference>
<dbReference type="SMART" id="SM00398">
    <property type="entry name" value="HMG"/>
    <property type="match status" value="1"/>
</dbReference>
<dbReference type="GO" id="GO:0000978">
    <property type="term" value="F:RNA polymerase II cis-regulatory region sequence-specific DNA binding"/>
    <property type="evidence" value="ECO:0007669"/>
    <property type="project" value="TreeGrafter"/>
</dbReference>
<reference evidence="9 10" key="1">
    <citation type="journal article" date="2021" name="Elife">
        <title>Chloroplast acquisition without the gene transfer in kleptoplastic sea slugs, Plakobranchus ocellatus.</title>
        <authorList>
            <person name="Maeda T."/>
            <person name="Takahashi S."/>
            <person name="Yoshida T."/>
            <person name="Shimamura S."/>
            <person name="Takaki Y."/>
            <person name="Nagai Y."/>
            <person name="Toyoda A."/>
            <person name="Suzuki Y."/>
            <person name="Arimoto A."/>
            <person name="Ishii H."/>
            <person name="Satoh N."/>
            <person name="Nishiyama T."/>
            <person name="Hasebe M."/>
            <person name="Maruyama T."/>
            <person name="Minagawa J."/>
            <person name="Obokata J."/>
            <person name="Shigenobu S."/>
        </authorList>
    </citation>
    <scope>NUCLEOTIDE SEQUENCE [LARGE SCALE GENOMIC DNA]</scope>
</reference>
<accession>A0AAV4DDN4</accession>
<feature type="compositionally biased region" description="Gly residues" evidence="7">
    <location>
        <begin position="92"/>
        <end position="106"/>
    </location>
</feature>
<dbReference type="InterPro" id="IPR009071">
    <property type="entry name" value="HMG_box_dom"/>
</dbReference>
<keyword evidence="10" id="KW-1185">Reference proteome</keyword>
<dbReference type="CDD" id="cd01388">
    <property type="entry name" value="HMG-box_SoxB"/>
    <property type="match status" value="1"/>
</dbReference>
<dbReference type="InterPro" id="IPR036910">
    <property type="entry name" value="HMG_box_dom_sf"/>
</dbReference>
<comment type="subcellular location">
    <subcellularLocation>
        <location evidence="1">Nucleus</location>
    </subcellularLocation>
</comment>
<dbReference type="AlphaFoldDB" id="A0AAV4DDN4"/>
<evidence type="ECO:0000256" key="3">
    <source>
        <dbReference type="ARBA" id="ARBA00023125"/>
    </source>
</evidence>
<keyword evidence="3 6" id="KW-0238">DNA-binding</keyword>
<dbReference type="GO" id="GO:0001228">
    <property type="term" value="F:DNA-binding transcription activator activity, RNA polymerase II-specific"/>
    <property type="evidence" value="ECO:0007669"/>
    <property type="project" value="TreeGrafter"/>
</dbReference>
<feature type="compositionally biased region" description="Pro residues" evidence="7">
    <location>
        <begin position="309"/>
        <end position="324"/>
    </location>
</feature>
<evidence type="ECO:0000313" key="10">
    <source>
        <dbReference type="Proteomes" id="UP000735302"/>
    </source>
</evidence>
<dbReference type="SUPFAM" id="SSF47095">
    <property type="entry name" value="HMG-box"/>
    <property type="match status" value="1"/>
</dbReference>
<dbReference type="PROSITE" id="PS50118">
    <property type="entry name" value="HMG_BOX_2"/>
    <property type="match status" value="1"/>
</dbReference>
<dbReference type="InterPro" id="IPR022097">
    <property type="entry name" value="SOX_fam"/>
</dbReference>
<keyword evidence="4" id="KW-0804">Transcription</keyword>
<feature type="region of interest" description="Disordered" evidence="7">
    <location>
        <begin position="20"/>
        <end position="110"/>
    </location>
</feature>
<evidence type="ECO:0000256" key="7">
    <source>
        <dbReference type="SAM" id="MobiDB-lite"/>
    </source>
</evidence>
<sequence>MNNHSIESIVVDDVRRASRETILTPQSLPELSPTGSGGHIGHNHHHHHHSVSNHLDIHHGHHRMASPCSDDTGRRSLSPSSPSSLSHHDDLGGGAGGGGSSHGGGNLDHVKRPMNAFMVWSRGQRRKMAQENPKMHNSEISKRLGAEWKLLTEEEKRPFIDEAKRLRALHMKEHPDYKYRPRRKPKSLMKKDKYAFPLHPGMLGPAGMNGSMNAALGSFAASIAASQHHPPADLLGSNPFLAHAGHGGLGSLGDKGARNPFLSPPHPASAYGHLYPHLEAAAAAAVAANAKHLSSGGGGGGGGGGQQPPSQPAVPPPPHPPLPHPLDVVASSLAPSSTSTSSSPSSSSSTSTTASALSLSALRQHQDSLASNPLYSPYFAAAAAAAHAHAHAHPALSSLPPSAHAHAAAAAAGLGQYLMPYMNPSYMPASQDLHRPLAYVLVKPEDHFRHPAVL</sequence>
<evidence type="ECO:0000256" key="4">
    <source>
        <dbReference type="ARBA" id="ARBA00023163"/>
    </source>
</evidence>
<dbReference type="InterPro" id="IPR050140">
    <property type="entry name" value="SRY-related_HMG-box_TF-like"/>
</dbReference>
<feature type="domain" description="HMG box" evidence="8">
    <location>
        <begin position="110"/>
        <end position="178"/>
    </location>
</feature>
<feature type="compositionally biased region" description="Low complexity" evidence="7">
    <location>
        <begin position="76"/>
        <end position="85"/>
    </location>
</feature>
<feature type="compositionally biased region" description="Basic residues" evidence="7">
    <location>
        <begin position="41"/>
        <end position="51"/>
    </location>
</feature>
<feature type="compositionally biased region" description="Gly residues" evidence="7">
    <location>
        <begin position="295"/>
        <end position="306"/>
    </location>
</feature>
<dbReference type="Pfam" id="PF00505">
    <property type="entry name" value="HMG_box"/>
    <property type="match status" value="1"/>
</dbReference>